<sequence>MKKSYGKANLSSFPLTVPVVGPSDVRVTQQDEGSLLIRWSRLSVEEAQGEVVGYQVTLTHNGSHTTHTVHNPWLEARGLLPGRMYTVRVAALTGAGAGPPSAPIILEAQGQPEATVAREEGGSVLYAPPQPSWLAYLLIPLVLMVLLGTLWYYLRHLRHKSPPSATTHTPDLYPDPSINMYSEHKVWRPQESDVDSSLSSSRLLRPDHLANEYAEPRVPRHALTTTTTTEPYATTALLAPPSPPPPWRHHSDDSGVQVNWSAILPPPPACPPPDPELDSHYGGRRARSTSSQYDNMGVGMSARHYGTPCDAASTHTYEAYSHIQPSDRFPTFNTLQGRTDCQVRVECHPPRPQQPARSNTH</sequence>
<keyword evidence="1" id="KW-0812">Transmembrane</keyword>
<accession>A0AAE1TXE5</accession>
<evidence type="ECO:0000313" key="3">
    <source>
        <dbReference type="EMBL" id="KAK4301397.1"/>
    </source>
</evidence>
<dbReference type="Proteomes" id="UP001292094">
    <property type="component" value="Unassembled WGS sequence"/>
</dbReference>
<dbReference type="Gene3D" id="2.60.40.10">
    <property type="entry name" value="Immunoglobulins"/>
    <property type="match status" value="1"/>
</dbReference>
<dbReference type="CDD" id="cd00063">
    <property type="entry name" value="FN3"/>
    <property type="match status" value="1"/>
</dbReference>
<comment type="caution">
    <text evidence="3">The sequence shown here is derived from an EMBL/GenBank/DDBJ whole genome shotgun (WGS) entry which is preliminary data.</text>
</comment>
<evidence type="ECO:0000313" key="4">
    <source>
        <dbReference type="Proteomes" id="UP001292094"/>
    </source>
</evidence>
<feature type="domain" description="Fibronectin type-III" evidence="2">
    <location>
        <begin position="21"/>
        <end position="113"/>
    </location>
</feature>
<dbReference type="InterPro" id="IPR036116">
    <property type="entry name" value="FN3_sf"/>
</dbReference>
<keyword evidence="1" id="KW-0472">Membrane</keyword>
<proteinExistence type="predicted"/>
<protein>
    <recommendedName>
        <fullName evidence="2">Fibronectin type-III domain-containing protein</fullName>
    </recommendedName>
</protein>
<dbReference type="AlphaFoldDB" id="A0AAE1TXE5"/>
<gene>
    <name evidence="3" type="ORF">Pmani_026460</name>
</gene>
<evidence type="ECO:0000259" key="2">
    <source>
        <dbReference type="PROSITE" id="PS50853"/>
    </source>
</evidence>
<dbReference type="EMBL" id="JAWZYT010002875">
    <property type="protein sequence ID" value="KAK4301397.1"/>
    <property type="molecule type" value="Genomic_DNA"/>
</dbReference>
<keyword evidence="1" id="KW-1133">Transmembrane helix</keyword>
<dbReference type="InterPro" id="IPR003961">
    <property type="entry name" value="FN3_dom"/>
</dbReference>
<reference evidence="3" key="1">
    <citation type="submission" date="2023-11" db="EMBL/GenBank/DDBJ databases">
        <title>Genome assemblies of two species of porcelain crab, Petrolisthes cinctipes and Petrolisthes manimaculis (Anomura: Porcellanidae).</title>
        <authorList>
            <person name="Angst P."/>
        </authorList>
    </citation>
    <scope>NUCLEOTIDE SEQUENCE</scope>
    <source>
        <strain evidence="3">PB745_02</strain>
        <tissue evidence="3">Gill</tissue>
    </source>
</reference>
<evidence type="ECO:0000256" key="1">
    <source>
        <dbReference type="SAM" id="Phobius"/>
    </source>
</evidence>
<dbReference type="PROSITE" id="PS50853">
    <property type="entry name" value="FN3"/>
    <property type="match status" value="1"/>
</dbReference>
<dbReference type="Pfam" id="PF00041">
    <property type="entry name" value="fn3"/>
    <property type="match status" value="1"/>
</dbReference>
<feature type="transmembrane region" description="Helical" evidence="1">
    <location>
        <begin position="133"/>
        <end position="154"/>
    </location>
</feature>
<dbReference type="InterPro" id="IPR013783">
    <property type="entry name" value="Ig-like_fold"/>
</dbReference>
<dbReference type="SUPFAM" id="SSF49265">
    <property type="entry name" value="Fibronectin type III"/>
    <property type="match status" value="1"/>
</dbReference>
<dbReference type="SMART" id="SM00060">
    <property type="entry name" value="FN3"/>
    <property type="match status" value="1"/>
</dbReference>
<organism evidence="3 4">
    <name type="scientific">Petrolisthes manimaculis</name>
    <dbReference type="NCBI Taxonomy" id="1843537"/>
    <lineage>
        <taxon>Eukaryota</taxon>
        <taxon>Metazoa</taxon>
        <taxon>Ecdysozoa</taxon>
        <taxon>Arthropoda</taxon>
        <taxon>Crustacea</taxon>
        <taxon>Multicrustacea</taxon>
        <taxon>Malacostraca</taxon>
        <taxon>Eumalacostraca</taxon>
        <taxon>Eucarida</taxon>
        <taxon>Decapoda</taxon>
        <taxon>Pleocyemata</taxon>
        <taxon>Anomura</taxon>
        <taxon>Galatheoidea</taxon>
        <taxon>Porcellanidae</taxon>
        <taxon>Petrolisthes</taxon>
    </lineage>
</organism>
<name>A0AAE1TXE5_9EUCA</name>
<keyword evidence="4" id="KW-1185">Reference proteome</keyword>